<organism evidence="7">
    <name type="scientific">hydrothermal vent metagenome</name>
    <dbReference type="NCBI Taxonomy" id="652676"/>
    <lineage>
        <taxon>unclassified sequences</taxon>
        <taxon>metagenomes</taxon>
        <taxon>ecological metagenomes</taxon>
    </lineage>
</organism>
<reference evidence="7" key="1">
    <citation type="submission" date="2018-06" db="EMBL/GenBank/DDBJ databases">
        <authorList>
            <person name="Zhirakovskaya E."/>
        </authorList>
    </citation>
    <scope>NUCLEOTIDE SEQUENCE</scope>
</reference>
<dbReference type="SUPFAM" id="SSF56655">
    <property type="entry name" value="Carbohydrate phosphatase"/>
    <property type="match status" value="1"/>
</dbReference>
<sequence length="189" mass="21218">MASGEWRVDDKSKLTDFHPCTPPPPQTKIMTNLNNFLNFALDAAWQAGRVTRGYFQTGVAVQQKADNTPLTIADRQAEQKLRQLIGQQWPEHNIIGEEYGRAEKWQKLIEASYEQRTWGDAYGYALVATGRADVIVDPIMSLWDVAPMQVIMEEAGGTLTDWCGKATIHNEESIATNKQLLPDVMALLK</sequence>
<evidence type="ECO:0008006" key="8">
    <source>
        <dbReference type="Google" id="ProtNLM"/>
    </source>
</evidence>
<keyword evidence="3" id="KW-0479">Metal-binding</keyword>
<dbReference type="GO" id="GO:0046872">
    <property type="term" value="F:metal ion binding"/>
    <property type="evidence" value="ECO:0007669"/>
    <property type="project" value="UniProtKB-KW"/>
</dbReference>
<comment type="similarity">
    <text evidence="2">Belongs to the inositol monophosphatase superfamily.</text>
</comment>
<dbReference type="GO" id="GO:0000105">
    <property type="term" value="P:L-histidine biosynthetic process"/>
    <property type="evidence" value="ECO:0007669"/>
    <property type="project" value="TreeGrafter"/>
</dbReference>
<dbReference type="InterPro" id="IPR051090">
    <property type="entry name" value="Inositol_monoP_superfamily"/>
</dbReference>
<dbReference type="PANTHER" id="PTHR43200:SF6">
    <property type="entry name" value="3'(2'),5'-BISPHOSPHATE NUCLEOTIDASE"/>
    <property type="match status" value="1"/>
</dbReference>
<feature type="compositionally biased region" description="Basic and acidic residues" evidence="6">
    <location>
        <begin position="1"/>
        <end position="16"/>
    </location>
</feature>
<keyword evidence="4" id="KW-0378">Hydrolase</keyword>
<protein>
    <recommendedName>
        <fullName evidence="8">Histidinol-phosphatase</fullName>
    </recommendedName>
</protein>
<evidence type="ECO:0000256" key="2">
    <source>
        <dbReference type="ARBA" id="ARBA00009759"/>
    </source>
</evidence>
<evidence type="ECO:0000256" key="4">
    <source>
        <dbReference type="ARBA" id="ARBA00022801"/>
    </source>
</evidence>
<dbReference type="GO" id="GO:0016791">
    <property type="term" value="F:phosphatase activity"/>
    <property type="evidence" value="ECO:0007669"/>
    <property type="project" value="UniProtKB-ARBA"/>
</dbReference>
<name>A0A3B0VIM2_9ZZZZ</name>
<dbReference type="Pfam" id="PF00459">
    <property type="entry name" value="Inositol_P"/>
    <property type="match status" value="1"/>
</dbReference>
<comment type="cofactor">
    <cofactor evidence="1">
        <name>Mg(2+)</name>
        <dbReference type="ChEBI" id="CHEBI:18420"/>
    </cofactor>
</comment>
<evidence type="ECO:0000256" key="5">
    <source>
        <dbReference type="ARBA" id="ARBA00022842"/>
    </source>
</evidence>
<evidence type="ECO:0000256" key="3">
    <source>
        <dbReference type="ARBA" id="ARBA00022723"/>
    </source>
</evidence>
<dbReference type="EMBL" id="UOEU01001084">
    <property type="protein sequence ID" value="VAW43448.1"/>
    <property type="molecule type" value="Genomic_DNA"/>
</dbReference>
<accession>A0A3B0VIM2</accession>
<dbReference type="AlphaFoldDB" id="A0A3B0VIM2"/>
<evidence type="ECO:0000256" key="6">
    <source>
        <dbReference type="SAM" id="MobiDB-lite"/>
    </source>
</evidence>
<dbReference type="PANTHER" id="PTHR43200">
    <property type="entry name" value="PHOSPHATASE"/>
    <property type="match status" value="1"/>
</dbReference>
<feature type="region of interest" description="Disordered" evidence="6">
    <location>
        <begin position="1"/>
        <end position="22"/>
    </location>
</feature>
<dbReference type="InterPro" id="IPR000760">
    <property type="entry name" value="Inositol_monophosphatase-like"/>
</dbReference>
<gene>
    <name evidence="7" type="ORF">MNBD_CHLOROFLEXI01-2757</name>
</gene>
<proteinExistence type="inferred from homology"/>
<evidence type="ECO:0000256" key="1">
    <source>
        <dbReference type="ARBA" id="ARBA00001946"/>
    </source>
</evidence>
<evidence type="ECO:0000313" key="7">
    <source>
        <dbReference type="EMBL" id="VAW43448.1"/>
    </source>
</evidence>
<dbReference type="Gene3D" id="3.40.190.80">
    <property type="match status" value="1"/>
</dbReference>
<keyword evidence="5" id="KW-0460">Magnesium</keyword>